<keyword evidence="2" id="KW-1185">Reference proteome</keyword>
<reference evidence="1 2" key="1">
    <citation type="submission" date="2020-05" db="EMBL/GenBank/DDBJ databases">
        <title>Identification and distribution of gene clusters putatively required for synthesis of sphingolipid metabolism inhibitors in phylogenetically diverse species of the filamentous fungus Fusarium.</title>
        <authorList>
            <person name="Kim H.-S."/>
            <person name="Busman M."/>
            <person name="Brown D.W."/>
            <person name="Divon H."/>
            <person name="Uhlig S."/>
            <person name="Proctor R.H."/>
        </authorList>
    </citation>
    <scope>NUCLEOTIDE SEQUENCE [LARGE SCALE GENOMIC DNA]</scope>
    <source>
        <strain evidence="1 2">NRRL 36939</strain>
    </source>
</reference>
<dbReference type="Proteomes" id="UP000546213">
    <property type="component" value="Unassembled WGS sequence"/>
</dbReference>
<protein>
    <submittedName>
        <fullName evidence="1">Uncharacterized protein</fullName>
    </submittedName>
</protein>
<dbReference type="EMBL" id="JAAOAS010000020">
    <property type="protein sequence ID" value="KAF5604077.1"/>
    <property type="molecule type" value="Genomic_DNA"/>
</dbReference>
<proteinExistence type="predicted"/>
<organism evidence="1 2">
    <name type="scientific">Fusarium pseudocircinatum</name>
    <dbReference type="NCBI Taxonomy" id="56676"/>
    <lineage>
        <taxon>Eukaryota</taxon>
        <taxon>Fungi</taxon>
        <taxon>Dikarya</taxon>
        <taxon>Ascomycota</taxon>
        <taxon>Pezizomycotina</taxon>
        <taxon>Sordariomycetes</taxon>
        <taxon>Hypocreomycetidae</taxon>
        <taxon>Hypocreales</taxon>
        <taxon>Nectriaceae</taxon>
        <taxon>Fusarium</taxon>
        <taxon>Fusarium fujikuroi species complex</taxon>
    </lineage>
</organism>
<sequence length="116" mass="12745">MLVQAGTVLSSDMATLYVIGFFISPTEPPMVELLLAQRGRPRIACDYGVNVNTFISDDEKTAVLCAVRFKTVIFVLALLQHGPKPHYCGHSGRTVLYHHAVTYNARSYGSTITARS</sequence>
<dbReference type="AlphaFoldDB" id="A0A8H5PW22"/>
<dbReference type="SUPFAM" id="SSF48403">
    <property type="entry name" value="Ankyrin repeat"/>
    <property type="match status" value="1"/>
</dbReference>
<evidence type="ECO:0000313" key="1">
    <source>
        <dbReference type="EMBL" id="KAF5604077.1"/>
    </source>
</evidence>
<gene>
    <name evidence="1" type="ORF">FPCIR_1011</name>
</gene>
<dbReference type="InterPro" id="IPR036770">
    <property type="entry name" value="Ankyrin_rpt-contain_sf"/>
</dbReference>
<accession>A0A8H5PW22</accession>
<name>A0A8H5PW22_9HYPO</name>
<comment type="caution">
    <text evidence="1">The sequence shown here is derived from an EMBL/GenBank/DDBJ whole genome shotgun (WGS) entry which is preliminary data.</text>
</comment>
<evidence type="ECO:0000313" key="2">
    <source>
        <dbReference type="Proteomes" id="UP000546213"/>
    </source>
</evidence>
<dbReference type="Gene3D" id="1.25.40.20">
    <property type="entry name" value="Ankyrin repeat-containing domain"/>
    <property type="match status" value="1"/>
</dbReference>